<feature type="transmembrane region" description="Helical" evidence="2">
    <location>
        <begin position="268"/>
        <end position="296"/>
    </location>
</feature>
<dbReference type="Pfam" id="PF03067">
    <property type="entry name" value="LPMO_10"/>
    <property type="match status" value="1"/>
</dbReference>
<feature type="compositionally biased region" description="Basic and acidic residues" evidence="1">
    <location>
        <begin position="320"/>
        <end position="331"/>
    </location>
</feature>
<evidence type="ECO:0000313" key="5">
    <source>
        <dbReference type="Proteomes" id="UP001153148"/>
    </source>
</evidence>
<proteinExistence type="predicted"/>
<reference evidence="4" key="1">
    <citation type="submission" date="2021-03" db="EMBL/GenBank/DDBJ databases">
        <authorList>
            <person name="Tran Van P."/>
        </authorList>
    </citation>
    <scope>NUCLEOTIDE SEQUENCE</scope>
</reference>
<comment type="caution">
    <text evidence="4">The sequence shown here is derived from an EMBL/GenBank/DDBJ whole genome shotgun (WGS) entry which is preliminary data.</text>
</comment>
<keyword evidence="2" id="KW-0812">Transmembrane</keyword>
<dbReference type="PANTHER" id="PTHR21113:SF4">
    <property type="entry name" value="CHITIN-BINDING TYPE-4 DOMAIN-CONTAINING PROTEIN"/>
    <property type="match status" value="1"/>
</dbReference>
<feature type="compositionally biased region" description="Basic residues" evidence="1">
    <location>
        <begin position="308"/>
        <end position="319"/>
    </location>
</feature>
<keyword evidence="2" id="KW-1133">Transmembrane helix</keyword>
<evidence type="ECO:0000256" key="1">
    <source>
        <dbReference type="SAM" id="MobiDB-lite"/>
    </source>
</evidence>
<feature type="region of interest" description="Disordered" evidence="1">
    <location>
        <begin position="308"/>
        <end position="331"/>
    </location>
</feature>
<feature type="non-terminal residue" evidence="4">
    <location>
        <position position="1"/>
    </location>
</feature>
<keyword evidence="5" id="KW-1185">Reference proteome</keyword>
<feature type="domain" description="Chitin-binding type-4" evidence="3">
    <location>
        <begin position="36"/>
        <end position="228"/>
    </location>
</feature>
<dbReference type="PANTHER" id="PTHR21113">
    <property type="entry name" value="AGAP001705-PA"/>
    <property type="match status" value="1"/>
</dbReference>
<accession>A0ABN7NX58</accession>
<protein>
    <recommendedName>
        <fullName evidence="3">Chitin-binding type-4 domain-containing protein</fullName>
    </recommendedName>
</protein>
<keyword evidence="2" id="KW-0472">Membrane</keyword>
<dbReference type="Proteomes" id="UP001153148">
    <property type="component" value="Unassembled WGS sequence"/>
</dbReference>
<evidence type="ECO:0000259" key="3">
    <source>
        <dbReference type="Pfam" id="PF03067"/>
    </source>
</evidence>
<evidence type="ECO:0000313" key="4">
    <source>
        <dbReference type="EMBL" id="CAG2058842.1"/>
    </source>
</evidence>
<organism evidence="4 5">
    <name type="scientific">Timema podura</name>
    <name type="common">Walking stick</name>
    <dbReference type="NCBI Taxonomy" id="61482"/>
    <lineage>
        <taxon>Eukaryota</taxon>
        <taxon>Metazoa</taxon>
        <taxon>Ecdysozoa</taxon>
        <taxon>Arthropoda</taxon>
        <taxon>Hexapoda</taxon>
        <taxon>Insecta</taxon>
        <taxon>Pterygota</taxon>
        <taxon>Neoptera</taxon>
        <taxon>Polyneoptera</taxon>
        <taxon>Phasmatodea</taxon>
        <taxon>Timematodea</taxon>
        <taxon>Timematoidea</taxon>
        <taxon>Timematidae</taxon>
        <taxon>Timema</taxon>
    </lineage>
</organism>
<dbReference type="EMBL" id="CAJPIN010008092">
    <property type="protein sequence ID" value="CAG2058842.1"/>
    <property type="molecule type" value="Genomic_DNA"/>
</dbReference>
<name>A0ABN7NX58_TIMPD</name>
<gene>
    <name evidence="4" type="ORF">TPAB3V08_LOCUS5809</name>
</gene>
<dbReference type="InterPro" id="IPR004302">
    <property type="entry name" value="Cellulose/chitin-bd_N"/>
</dbReference>
<sequence>KCLCYFRYKNTVHMMLSRTTLHLFIILLAKKEVVGHGRLIDPPSRGTMWRYGFDTPHDYNDHELYCGGFTRQWKTNNGKCGICGDPWDMKPPRPHEAGGKYAKGVIVRHYKEASLIKIRVELTANHRGYFEFRLCPNNRPKKIGTQECLDKYILSRASQRDELKETRYYPELGNKIFEIKYLLPIGLTCTQCILQWRYIAGNNWGTCVNGTGAVGCGPQEEFRACADVAIVNASGLANDTSFEDERDNEIPIGDTIKTTKSSDENVNLFMLMLLIIICTFTAVVILLSLVYLYYYLAKDHVKQLLKKKQQPLRPPRKKKYLNDDHQTNNEV</sequence>
<evidence type="ECO:0000256" key="2">
    <source>
        <dbReference type="SAM" id="Phobius"/>
    </source>
</evidence>